<dbReference type="RefSeq" id="WP_015045538.1">
    <property type="nucleotide sequence ID" value="NC_018868.3"/>
</dbReference>
<dbReference type="HOGENOM" id="CLU_054568_0_0_6"/>
<keyword evidence="1" id="KW-0472">Membrane</keyword>
<organism evidence="2 3">
    <name type="scientific">Simiduia agarivorans (strain DSM 21679 / JCM 13881 / BCRC 17597 / SA1)</name>
    <dbReference type="NCBI Taxonomy" id="1117647"/>
    <lineage>
        <taxon>Bacteria</taxon>
        <taxon>Pseudomonadati</taxon>
        <taxon>Pseudomonadota</taxon>
        <taxon>Gammaproteobacteria</taxon>
        <taxon>Cellvibrionales</taxon>
        <taxon>Cellvibrionaceae</taxon>
        <taxon>Simiduia</taxon>
    </lineage>
</organism>
<evidence type="ECO:0000313" key="2">
    <source>
        <dbReference type="EMBL" id="AFU97365.1"/>
    </source>
</evidence>
<gene>
    <name evidence="2" type="ordered locus">M5M_00650</name>
</gene>
<keyword evidence="1" id="KW-1133">Transmembrane helix</keyword>
<dbReference type="EMBL" id="CP003746">
    <property type="protein sequence ID" value="AFU97365.1"/>
    <property type="molecule type" value="Genomic_DNA"/>
</dbReference>
<dbReference type="PANTHER" id="PTHR34351:SF1">
    <property type="entry name" value="SLR1927 PROTEIN"/>
    <property type="match status" value="1"/>
</dbReference>
<feature type="transmembrane region" description="Helical" evidence="1">
    <location>
        <begin position="33"/>
        <end position="55"/>
    </location>
</feature>
<dbReference type="PANTHER" id="PTHR34351">
    <property type="entry name" value="SLR1927 PROTEIN-RELATED"/>
    <property type="match status" value="1"/>
</dbReference>
<dbReference type="KEGG" id="saga:M5M_00650"/>
<keyword evidence="3" id="KW-1185">Reference proteome</keyword>
<name>K4KGN6_SIMAS</name>
<proteinExistence type="predicted"/>
<feature type="transmembrane region" description="Helical" evidence="1">
    <location>
        <begin position="61"/>
        <end position="79"/>
    </location>
</feature>
<keyword evidence="1" id="KW-0812">Transmembrane</keyword>
<dbReference type="eggNOG" id="COG1721">
    <property type="taxonomic scope" value="Bacteria"/>
</dbReference>
<evidence type="ECO:0000313" key="3">
    <source>
        <dbReference type="Proteomes" id="UP000000466"/>
    </source>
</evidence>
<dbReference type="OrthoDB" id="5298497at2"/>
<dbReference type="Proteomes" id="UP000000466">
    <property type="component" value="Chromosome"/>
</dbReference>
<sequence>MKYWLSRWQQAFRRWVNKRIAGATQIQLGQRNLFVFPGKTGLAFIVLLLLLWLLGTNFENTLILLLAFLLTALFVIAILHSYNNLASIKVSFLDAAPVFAGDRAAFRLRFERQPKSLKGLMLQVSWPGGGNAEVSLYDPVEEVVLWFPTTRRGYVQPGRLLIESYYPLGIIRCWTWLDLCCRALVYPAPIETQQAPWASADGELDDHAQADGAEDFIGLKGYQPGMSLNRISWKHLAREQGLQVKAFADPKGQAQALDYDFFAGVDVERRLSYLCYWVLFLDRRGLPYSLNLPGWQAAMGQGDRHRENCLHALARFGEGAGHAD</sequence>
<accession>K4KGN6</accession>
<reference evidence="2 3" key="1">
    <citation type="journal article" date="2013" name="Genome Announc.">
        <title>Complete genome sequence of Simiduia agarivorans SA1(T), a marine bacterium able to degrade a variety of polysaccharides.</title>
        <authorList>
            <person name="Lin S.Y."/>
            <person name="Shieh W.Y."/>
            <person name="Chen J.S."/>
            <person name="Tang S.L."/>
        </authorList>
    </citation>
    <scope>NUCLEOTIDE SEQUENCE [LARGE SCALE GENOMIC DNA]</scope>
    <source>
        <strain evidence="3">DSM 21679 / JCM 13881 / BCRC 17597 / SA1</strain>
    </source>
</reference>
<evidence type="ECO:0000256" key="1">
    <source>
        <dbReference type="SAM" id="Phobius"/>
    </source>
</evidence>
<protein>
    <submittedName>
        <fullName evidence="2">Uncharacterized protein</fullName>
    </submittedName>
</protein>
<dbReference type="AlphaFoldDB" id="K4KGN6"/>
<dbReference type="STRING" id="1117647.M5M_00650"/>